<gene>
    <name evidence="2" type="ORF">HPBE_LOCUS3821</name>
</gene>
<keyword evidence="1" id="KW-0472">Membrane</keyword>
<keyword evidence="3" id="KW-1185">Reference proteome</keyword>
<evidence type="ECO:0000313" key="2">
    <source>
        <dbReference type="EMBL" id="VDO44825.1"/>
    </source>
</evidence>
<dbReference type="EMBL" id="UZAH01016091">
    <property type="protein sequence ID" value="VDO44825.1"/>
    <property type="molecule type" value="Genomic_DNA"/>
</dbReference>
<organism evidence="3 4">
    <name type="scientific">Heligmosomoides polygyrus</name>
    <name type="common">Parasitic roundworm</name>
    <dbReference type="NCBI Taxonomy" id="6339"/>
    <lineage>
        <taxon>Eukaryota</taxon>
        <taxon>Metazoa</taxon>
        <taxon>Ecdysozoa</taxon>
        <taxon>Nematoda</taxon>
        <taxon>Chromadorea</taxon>
        <taxon>Rhabditida</taxon>
        <taxon>Rhabditina</taxon>
        <taxon>Rhabditomorpha</taxon>
        <taxon>Strongyloidea</taxon>
        <taxon>Heligmosomidae</taxon>
        <taxon>Heligmosomoides</taxon>
    </lineage>
</organism>
<name>A0A183FCC9_HELPZ</name>
<accession>A0A183FCC9</accession>
<dbReference type="AlphaFoldDB" id="A0A183FCC9"/>
<evidence type="ECO:0000313" key="4">
    <source>
        <dbReference type="WBParaSite" id="HPBE_0000382101-mRNA-1"/>
    </source>
</evidence>
<reference evidence="4" key="2">
    <citation type="submission" date="2019-09" db="UniProtKB">
        <authorList>
            <consortium name="WormBaseParasite"/>
        </authorList>
    </citation>
    <scope>IDENTIFICATION</scope>
</reference>
<proteinExistence type="predicted"/>
<dbReference type="Proteomes" id="UP000050761">
    <property type="component" value="Unassembled WGS sequence"/>
</dbReference>
<keyword evidence="1" id="KW-1133">Transmembrane helix</keyword>
<sequence length="66" mass="7248">MNGSDIAYYMTAVFSTLNTAVNPCVIISFQAKVRREIRILLTPGMARSSSVAWKTTVLPAYSSFNS</sequence>
<feature type="transmembrane region" description="Helical" evidence="1">
    <location>
        <begin position="6"/>
        <end position="29"/>
    </location>
</feature>
<dbReference type="WBParaSite" id="HPBE_0000382101-mRNA-1">
    <property type="protein sequence ID" value="HPBE_0000382101-mRNA-1"/>
    <property type="gene ID" value="HPBE_0000382101"/>
</dbReference>
<evidence type="ECO:0000256" key="1">
    <source>
        <dbReference type="SAM" id="Phobius"/>
    </source>
</evidence>
<evidence type="ECO:0000313" key="3">
    <source>
        <dbReference type="Proteomes" id="UP000050761"/>
    </source>
</evidence>
<keyword evidence="1" id="KW-0812">Transmembrane</keyword>
<reference evidence="2 3" key="1">
    <citation type="submission" date="2018-11" db="EMBL/GenBank/DDBJ databases">
        <authorList>
            <consortium name="Pathogen Informatics"/>
        </authorList>
    </citation>
    <scope>NUCLEOTIDE SEQUENCE [LARGE SCALE GENOMIC DNA]</scope>
</reference>
<protein>
    <submittedName>
        <fullName evidence="4">G_PROTEIN_RECEP_F1_2 domain-containing protein</fullName>
    </submittedName>
</protein>
<accession>A0A3P7Z6G1</accession>